<accession>A0A7C8Q0F7</accession>
<evidence type="ECO:0000313" key="1">
    <source>
        <dbReference type="EMBL" id="KAF3186384.1"/>
    </source>
</evidence>
<comment type="caution">
    <text evidence="1">The sequence shown here is derived from an EMBL/GenBank/DDBJ whole genome shotgun (WGS) entry which is preliminary data.</text>
</comment>
<reference evidence="1 2" key="1">
    <citation type="submission" date="2019-06" db="EMBL/GenBank/DDBJ databases">
        <authorList>
            <person name="Palmer J.M."/>
        </authorList>
    </citation>
    <scope>NUCLEOTIDE SEQUENCE [LARGE SCALE GENOMIC DNA]</scope>
    <source>
        <strain evidence="1 2">TWF788</strain>
    </source>
</reference>
<dbReference type="SUPFAM" id="SSF47954">
    <property type="entry name" value="Cyclin-like"/>
    <property type="match status" value="1"/>
</dbReference>
<dbReference type="InterPro" id="IPR036915">
    <property type="entry name" value="Cyclin-like_sf"/>
</dbReference>
<sequence length="102" mass="12184">MFLVEVLLNVTETTKAIAMNYYYKLSRNQRRDFGAFSDIEISFCLLILALKYDQDEAPTMRLAVEIFNNYAPMPYERLKLDKMLDLEIFILQALNWDTYYVY</sequence>
<protein>
    <submittedName>
        <fullName evidence="1">Uncharacterized protein</fullName>
    </submittedName>
</protein>
<gene>
    <name evidence="1" type="ORF">TWF788_003249</name>
</gene>
<name>A0A7C8Q0F7_ORBOL</name>
<dbReference type="AlphaFoldDB" id="A0A7C8Q0F7"/>
<evidence type="ECO:0000313" key="2">
    <source>
        <dbReference type="Proteomes" id="UP000479691"/>
    </source>
</evidence>
<organism evidence="1 2">
    <name type="scientific">Orbilia oligospora</name>
    <name type="common">Nematode-trapping fungus</name>
    <name type="synonym">Arthrobotrys oligospora</name>
    <dbReference type="NCBI Taxonomy" id="2813651"/>
    <lineage>
        <taxon>Eukaryota</taxon>
        <taxon>Fungi</taxon>
        <taxon>Dikarya</taxon>
        <taxon>Ascomycota</taxon>
        <taxon>Pezizomycotina</taxon>
        <taxon>Orbiliomycetes</taxon>
        <taxon>Orbiliales</taxon>
        <taxon>Orbiliaceae</taxon>
        <taxon>Orbilia</taxon>
    </lineage>
</organism>
<dbReference type="Proteomes" id="UP000479691">
    <property type="component" value="Unassembled WGS sequence"/>
</dbReference>
<dbReference type="EMBL" id="JAABOE010000017">
    <property type="protein sequence ID" value="KAF3186384.1"/>
    <property type="molecule type" value="Genomic_DNA"/>
</dbReference>
<proteinExistence type="predicted"/>